<dbReference type="EMBL" id="JAJEPS010000001">
    <property type="protein sequence ID" value="MCC2124836.1"/>
    <property type="molecule type" value="Genomic_DNA"/>
</dbReference>
<accession>A0AAE3DAT2</accession>
<keyword evidence="2" id="KW-1185">Reference proteome</keyword>
<name>A0AAE3DAT2_9FIRM</name>
<evidence type="ECO:0000313" key="1">
    <source>
        <dbReference type="EMBL" id="MCC2124836.1"/>
    </source>
</evidence>
<reference evidence="1 2" key="1">
    <citation type="submission" date="2021-10" db="EMBL/GenBank/DDBJ databases">
        <title>Anaerobic single-cell dispensing facilitates the cultivation of human gut bacteria.</title>
        <authorList>
            <person name="Afrizal A."/>
        </authorList>
    </citation>
    <scope>NUCLEOTIDE SEQUENCE [LARGE SCALE GENOMIC DNA]</scope>
    <source>
        <strain evidence="1 2">CLA-AA-H276</strain>
    </source>
</reference>
<dbReference type="Proteomes" id="UP001198220">
    <property type="component" value="Unassembled WGS sequence"/>
</dbReference>
<comment type="caution">
    <text evidence="1">The sequence shown here is derived from an EMBL/GenBank/DDBJ whole genome shotgun (WGS) entry which is preliminary data.</text>
</comment>
<protein>
    <submittedName>
        <fullName evidence="1">Uncharacterized protein</fullName>
    </submittedName>
</protein>
<gene>
    <name evidence="1" type="ORF">LKD36_01430</name>
</gene>
<evidence type="ECO:0000313" key="2">
    <source>
        <dbReference type="Proteomes" id="UP001198220"/>
    </source>
</evidence>
<proteinExistence type="predicted"/>
<dbReference type="RefSeq" id="WP_308458391.1">
    <property type="nucleotide sequence ID" value="NZ_JAJEPS010000001.1"/>
</dbReference>
<organism evidence="1 2">
    <name type="scientific">Hominiventricola filiformis</name>
    <dbReference type="NCBI Taxonomy" id="2885352"/>
    <lineage>
        <taxon>Bacteria</taxon>
        <taxon>Bacillati</taxon>
        <taxon>Bacillota</taxon>
        <taxon>Clostridia</taxon>
        <taxon>Lachnospirales</taxon>
        <taxon>Lachnospiraceae</taxon>
        <taxon>Hominiventricola</taxon>
    </lineage>
</organism>
<dbReference type="AlphaFoldDB" id="A0AAE3DAT2"/>
<sequence length="139" mass="16522">MEKTEQSLKKLEKTLERYQKNKTLVSPDLLEGVYKISFFKLKIQLAKETTDYVRNYCYEGLKVFQSESQALKQQAQEEIEKSGIEEELRKAAFEEYDLQKIQQLAEQHRQQVLKIYDAYFQSHTEAEKAMLMREENKNG</sequence>